<accession>A0A0N4UP25</accession>
<dbReference type="GO" id="GO:0031681">
    <property type="term" value="F:G-protein beta-subunit binding"/>
    <property type="evidence" value="ECO:0007669"/>
    <property type="project" value="TreeGrafter"/>
</dbReference>
<evidence type="ECO:0000256" key="5">
    <source>
        <dbReference type="ARBA" id="ARBA00023136"/>
    </source>
</evidence>
<evidence type="ECO:0000256" key="4">
    <source>
        <dbReference type="ARBA" id="ARBA00023134"/>
    </source>
</evidence>
<dbReference type="GO" id="GO:0007165">
    <property type="term" value="P:signal transduction"/>
    <property type="evidence" value="ECO:0007669"/>
    <property type="project" value="TreeGrafter"/>
</dbReference>
<keyword evidence="4" id="KW-0547">Nucleotide-binding</keyword>
<proteinExistence type="predicted"/>
<dbReference type="PANTHER" id="PTHR46149">
    <property type="entry name" value="MIP08469P"/>
    <property type="match status" value="1"/>
</dbReference>
<evidence type="ECO:0000256" key="1">
    <source>
        <dbReference type="ARBA" id="ARBA00004193"/>
    </source>
</evidence>
<evidence type="ECO:0000256" key="3">
    <source>
        <dbReference type="ARBA" id="ARBA00022481"/>
    </source>
</evidence>
<evidence type="ECO:0000256" key="6">
    <source>
        <dbReference type="ARBA" id="ARBA00023288"/>
    </source>
</evidence>
<dbReference type="Proteomes" id="UP000038040">
    <property type="component" value="Unplaced"/>
</dbReference>
<keyword evidence="4" id="KW-0342">GTP-binding</keyword>
<dbReference type="InterPro" id="IPR027417">
    <property type="entry name" value="P-loop_NTPase"/>
</dbReference>
<dbReference type="GO" id="GO:0005525">
    <property type="term" value="F:GTP binding"/>
    <property type="evidence" value="ECO:0007669"/>
    <property type="project" value="UniProtKB-KW"/>
</dbReference>
<dbReference type="WBParaSite" id="DME_0000969301-mRNA-1">
    <property type="protein sequence ID" value="DME_0000969301-mRNA-1"/>
    <property type="gene ID" value="DME_0000969301"/>
</dbReference>
<evidence type="ECO:0000313" key="8">
    <source>
        <dbReference type="WBParaSite" id="DME_0000969301-mRNA-1"/>
    </source>
</evidence>
<dbReference type="InterPro" id="IPR052236">
    <property type="entry name" value="Small_GTPase_RasD"/>
</dbReference>
<name>A0A0N4UP25_DRAME</name>
<keyword evidence="5" id="KW-0472">Membrane</keyword>
<reference evidence="8" key="1">
    <citation type="submission" date="2017-02" db="UniProtKB">
        <authorList>
            <consortium name="WormBaseParasite"/>
        </authorList>
    </citation>
    <scope>IDENTIFICATION</scope>
</reference>
<dbReference type="Gene3D" id="3.40.50.300">
    <property type="entry name" value="P-loop containing nucleotide triphosphate hydrolases"/>
    <property type="match status" value="1"/>
</dbReference>
<evidence type="ECO:0000256" key="2">
    <source>
        <dbReference type="ARBA" id="ARBA00022475"/>
    </source>
</evidence>
<keyword evidence="3" id="KW-0488">Methylation</keyword>
<keyword evidence="6" id="KW-0449">Lipoprotein</keyword>
<dbReference type="AlphaFoldDB" id="A0A0N4UP25"/>
<dbReference type="PANTHER" id="PTHR46149:SF2">
    <property type="entry name" value="GTP-BINDING PROTEIN RHES"/>
    <property type="match status" value="1"/>
</dbReference>
<comment type="subcellular location">
    <subcellularLocation>
        <location evidence="1">Cell membrane</location>
        <topology evidence="1">Lipid-anchor</topology>
    </subcellularLocation>
</comment>
<evidence type="ECO:0000313" key="7">
    <source>
        <dbReference type="Proteomes" id="UP000038040"/>
    </source>
</evidence>
<dbReference type="InterPro" id="IPR001806">
    <property type="entry name" value="Small_GTPase"/>
</dbReference>
<dbReference type="GO" id="GO:0005886">
    <property type="term" value="C:plasma membrane"/>
    <property type="evidence" value="ECO:0007669"/>
    <property type="project" value="UniProtKB-SubCell"/>
</dbReference>
<dbReference type="GO" id="GO:0003924">
    <property type="term" value="F:GTPase activity"/>
    <property type="evidence" value="ECO:0007669"/>
    <property type="project" value="InterPro"/>
</dbReference>
<organism evidence="7 8">
    <name type="scientific">Dracunculus medinensis</name>
    <name type="common">Guinea worm</name>
    <dbReference type="NCBI Taxonomy" id="318479"/>
    <lineage>
        <taxon>Eukaryota</taxon>
        <taxon>Metazoa</taxon>
        <taxon>Ecdysozoa</taxon>
        <taxon>Nematoda</taxon>
        <taxon>Chromadorea</taxon>
        <taxon>Rhabditida</taxon>
        <taxon>Spirurina</taxon>
        <taxon>Dracunculoidea</taxon>
        <taxon>Dracunculidae</taxon>
        <taxon>Dracunculus</taxon>
    </lineage>
</organism>
<dbReference type="SUPFAM" id="SSF52540">
    <property type="entry name" value="P-loop containing nucleoside triphosphate hydrolases"/>
    <property type="match status" value="1"/>
</dbReference>
<dbReference type="Pfam" id="PF00071">
    <property type="entry name" value="Ras"/>
    <property type="match status" value="1"/>
</dbReference>
<sequence>LVVVGSPHTGKTSIVNRFLNDRFEERYIPTIENFHRKLYEGRGETHQLKILQAIILFLHPEKFLMFQVLVQNLKCFIENFEREVLSVIHG</sequence>
<protein>
    <submittedName>
        <fullName evidence="8">G domain-containing protein</fullName>
    </submittedName>
</protein>
<keyword evidence="2" id="KW-1003">Cell membrane</keyword>